<evidence type="ECO:0000313" key="2">
    <source>
        <dbReference type="EMBL" id="MFD1431018.1"/>
    </source>
</evidence>
<reference evidence="3" key="1">
    <citation type="journal article" date="2019" name="Int. J. Syst. Evol. Microbiol.">
        <title>The Global Catalogue of Microorganisms (GCM) 10K type strain sequencing project: providing services to taxonomists for standard genome sequencing and annotation.</title>
        <authorList>
            <consortium name="The Broad Institute Genomics Platform"/>
            <consortium name="The Broad Institute Genome Sequencing Center for Infectious Disease"/>
            <person name="Wu L."/>
            <person name="Ma J."/>
        </authorList>
    </citation>
    <scope>NUCLEOTIDE SEQUENCE [LARGE SCALE GENOMIC DNA]</scope>
    <source>
        <strain evidence="3">CCM 8980</strain>
    </source>
</reference>
<keyword evidence="1" id="KW-1133">Transmembrane helix</keyword>
<proteinExistence type="predicted"/>
<dbReference type="RefSeq" id="WP_203628575.1">
    <property type="nucleotide sequence ID" value="NZ_BOLQ01000036.1"/>
</dbReference>
<keyword evidence="1" id="KW-0472">Membrane</keyword>
<feature type="transmembrane region" description="Helical" evidence="1">
    <location>
        <begin position="59"/>
        <end position="80"/>
    </location>
</feature>
<feature type="transmembrane region" description="Helical" evidence="1">
    <location>
        <begin position="126"/>
        <end position="147"/>
    </location>
</feature>
<dbReference type="Proteomes" id="UP001597196">
    <property type="component" value="Unassembled WGS sequence"/>
</dbReference>
<feature type="transmembrane region" description="Helical" evidence="1">
    <location>
        <begin position="100"/>
        <end position="119"/>
    </location>
</feature>
<feature type="transmembrane region" description="Helical" evidence="1">
    <location>
        <begin position="167"/>
        <end position="187"/>
    </location>
</feature>
<evidence type="ECO:0000256" key="1">
    <source>
        <dbReference type="SAM" id="Phobius"/>
    </source>
</evidence>
<feature type="transmembrane region" description="Helical" evidence="1">
    <location>
        <begin position="32"/>
        <end position="52"/>
    </location>
</feature>
<comment type="caution">
    <text evidence="2">The sequence shown here is derived from an EMBL/GenBank/DDBJ whole genome shotgun (WGS) entry which is preliminary data.</text>
</comment>
<gene>
    <name evidence="2" type="ORF">ACFQ4P_12330</name>
</gene>
<keyword evidence="3" id="KW-1185">Reference proteome</keyword>
<name>A0ABW4CLX4_9LACO</name>
<keyword evidence="1" id="KW-0812">Transmembrane</keyword>
<evidence type="ECO:0008006" key="4">
    <source>
        <dbReference type="Google" id="ProtNLM"/>
    </source>
</evidence>
<dbReference type="EMBL" id="JBHTOC010000026">
    <property type="protein sequence ID" value="MFD1431018.1"/>
    <property type="molecule type" value="Genomic_DNA"/>
</dbReference>
<sequence>MKNNGLLAGVLFFAQATLFPILNSGLPLTQFSWRLAALVAMALALSFTQSAFSPRAMLIAAAVLGLLGCIGQWQLLPLVITQLGFSLLLNFQQLNVRVQLSGWFIQVIFLQLLLTIAVVQVLPAAFLTGLLLDIALLILPALLTLWADRLPGWSDVVLLVAMAGGGFLLQRLTLVTAAALLILTALLNPRIAKKASSHPALYAALATVQGLLMTLTRLHG</sequence>
<organism evidence="2 3">
    <name type="scientific">Lacticaseibacillus mingshuiensis</name>
    <dbReference type="NCBI Taxonomy" id="2799574"/>
    <lineage>
        <taxon>Bacteria</taxon>
        <taxon>Bacillati</taxon>
        <taxon>Bacillota</taxon>
        <taxon>Bacilli</taxon>
        <taxon>Lactobacillales</taxon>
        <taxon>Lactobacillaceae</taxon>
        <taxon>Lacticaseibacillus</taxon>
    </lineage>
</organism>
<accession>A0ABW4CLX4</accession>
<evidence type="ECO:0000313" key="3">
    <source>
        <dbReference type="Proteomes" id="UP001597196"/>
    </source>
</evidence>
<protein>
    <recommendedName>
        <fullName evidence="4">Prepilin type IV endopeptidase peptidase domain-containing protein</fullName>
    </recommendedName>
</protein>